<dbReference type="PIRSF" id="PIRSF000774">
    <property type="entry name" value="RpoN"/>
    <property type="match status" value="1"/>
</dbReference>
<dbReference type="STRING" id="550983.A4R26_03080"/>
<accession>A0A1V9FJB8</accession>
<keyword evidence="12" id="KW-1185">Reference proteome</keyword>
<feature type="domain" description="RNA polymerase sigma factor 54 core-binding" evidence="10">
    <location>
        <begin position="101"/>
        <end position="293"/>
    </location>
</feature>
<dbReference type="InterPro" id="IPR007634">
    <property type="entry name" value="RNA_pol_sigma_54_DNA-bd"/>
</dbReference>
<dbReference type="GO" id="GO:0006352">
    <property type="term" value="P:DNA-templated transcription initiation"/>
    <property type="evidence" value="ECO:0007669"/>
    <property type="project" value="InterPro"/>
</dbReference>
<dbReference type="GO" id="GO:0016987">
    <property type="term" value="F:sigma factor activity"/>
    <property type="evidence" value="ECO:0007669"/>
    <property type="project" value="UniProtKB-KW"/>
</dbReference>
<dbReference type="InterPro" id="IPR007046">
    <property type="entry name" value="RNA_pol_sigma_54_core-bd"/>
</dbReference>
<feature type="domain" description="RNA polymerase sigma factor 54 DNA-binding" evidence="9">
    <location>
        <begin position="312"/>
        <end position="469"/>
    </location>
</feature>
<gene>
    <name evidence="11" type="ORF">A4R26_03080</name>
</gene>
<sequence>MLQQNLVQKQETKILPQQIQLLNLFHLNTIELEHRIEQELEDNPFLEKKEDEEEAAADKFAKEQAQDYQDWEEYGYDDIPDYKMEYSNYLPDDEKTFSPMKAATDFREDLKKQFRLCCNDEKQTLLADYLIDSLSDSGLLEITLDKLAEEYSFTCKTWMEAEDFEPVLKVIQNLDPIGIGARSICECLLLQLKAMNQKRPDVQKAICLLKEHYQDLRNRNMDKIMECLQLEEDELKIILELVSSLKMKPVAEVQEGSTPNAHIIPDFLIVQEGDYLEVSLYNQRSSSLFISREWKEIVADSQKNKKDAAAAQYLKNKYQSAQWFVSAIRQREGTMLRIMKAIVNMQYDYFREGDIKLLKPMILKNIADKTGVDISTVSRITCNKYVDTPFGMILLKDLFTEGIINEKGEAISNKVIQVAIEDAIEKEDKKNPYTDQQLVAILAKKGFSIARRTVAKYREILQIPVAQMRSIWA</sequence>
<evidence type="ECO:0000256" key="6">
    <source>
        <dbReference type="ARBA" id="ARBA00023082"/>
    </source>
</evidence>
<dbReference type="EMBL" id="LWBP01000188">
    <property type="protein sequence ID" value="OQP58455.1"/>
    <property type="molecule type" value="Genomic_DNA"/>
</dbReference>
<evidence type="ECO:0000256" key="2">
    <source>
        <dbReference type="ARBA" id="ARBA00022478"/>
    </source>
</evidence>
<dbReference type="GO" id="GO:0000428">
    <property type="term" value="C:DNA-directed RNA polymerase complex"/>
    <property type="evidence" value="ECO:0007669"/>
    <property type="project" value="UniProtKB-KW"/>
</dbReference>
<dbReference type="GO" id="GO:0001216">
    <property type="term" value="F:DNA-binding transcription activator activity"/>
    <property type="evidence" value="ECO:0007669"/>
    <property type="project" value="InterPro"/>
</dbReference>
<dbReference type="Pfam" id="PF04963">
    <property type="entry name" value="Sigma54_CBD"/>
    <property type="match status" value="1"/>
</dbReference>
<keyword evidence="3" id="KW-0808">Transferase</keyword>
<dbReference type="NCBIfam" id="TIGR02395">
    <property type="entry name" value="rpoN_sigma"/>
    <property type="match status" value="1"/>
</dbReference>
<evidence type="ECO:0000256" key="8">
    <source>
        <dbReference type="ARBA" id="ARBA00023163"/>
    </source>
</evidence>
<evidence type="ECO:0000259" key="10">
    <source>
        <dbReference type="Pfam" id="PF04963"/>
    </source>
</evidence>
<reference evidence="12" key="1">
    <citation type="submission" date="2016-04" db="EMBL/GenBank/DDBJ databases">
        <authorList>
            <person name="Chen L."/>
            <person name="Zhuang W."/>
            <person name="Wang G."/>
        </authorList>
    </citation>
    <scope>NUCLEOTIDE SEQUENCE [LARGE SCALE GENOMIC DNA]</scope>
    <source>
        <strain evidence="12">208</strain>
    </source>
</reference>
<evidence type="ECO:0000256" key="3">
    <source>
        <dbReference type="ARBA" id="ARBA00022679"/>
    </source>
</evidence>
<evidence type="ECO:0000256" key="7">
    <source>
        <dbReference type="ARBA" id="ARBA00023125"/>
    </source>
</evidence>
<keyword evidence="4" id="KW-0548">Nucleotidyltransferase</keyword>
<dbReference type="InterPro" id="IPR000394">
    <property type="entry name" value="RNA_pol_sigma_54"/>
</dbReference>
<evidence type="ECO:0000256" key="4">
    <source>
        <dbReference type="ARBA" id="ARBA00022695"/>
    </source>
</evidence>
<keyword evidence="2" id="KW-0240">DNA-directed RNA polymerase</keyword>
<dbReference type="PROSITE" id="PS00718">
    <property type="entry name" value="SIGMA54_2"/>
    <property type="match status" value="1"/>
</dbReference>
<dbReference type="PANTHER" id="PTHR32248:SF4">
    <property type="entry name" value="RNA POLYMERASE SIGMA-54 FACTOR"/>
    <property type="match status" value="1"/>
</dbReference>
<keyword evidence="7" id="KW-0238">DNA-binding</keyword>
<dbReference type="PRINTS" id="PR00045">
    <property type="entry name" value="SIGMA54FCT"/>
</dbReference>
<dbReference type="OrthoDB" id="9814402at2"/>
<dbReference type="Proteomes" id="UP000192276">
    <property type="component" value="Unassembled WGS sequence"/>
</dbReference>
<proteinExistence type="inferred from homology"/>
<dbReference type="PROSITE" id="PS50044">
    <property type="entry name" value="SIGMA54_3"/>
    <property type="match status" value="1"/>
</dbReference>
<evidence type="ECO:0000256" key="5">
    <source>
        <dbReference type="ARBA" id="ARBA00023015"/>
    </source>
</evidence>
<dbReference type="Pfam" id="PF04552">
    <property type="entry name" value="Sigma54_DBD"/>
    <property type="match status" value="1"/>
</dbReference>
<protein>
    <submittedName>
        <fullName evidence="11">RNA polymerase sigma-54 factor</fullName>
    </submittedName>
</protein>
<keyword evidence="8" id="KW-0804">Transcription</keyword>
<dbReference type="Gene3D" id="1.10.10.60">
    <property type="entry name" value="Homeodomain-like"/>
    <property type="match status" value="1"/>
</dbReference>
<dbReference type="GO" id="GO:0003677">
    <property type="term" value="F:DNA binding"/>
    <property type="evidence" value="ECO:0007669"/>
    <property type="project" value="UniProtKB-KW"/>
</dbReference>
<organism evidence="11 12">
    <name type="scientific">Niastella populi</name>
    <dbReference type="NCBI Taxonomy" id="550983"/>
    <lineage>
        <taxon>Bacteria</taxon>
        <taxon>Pseudomonadati</taxon>
        <taxon>Bacteroidota</taxon>
        <taxon>Chitinophagia</taxon>
        <taxon>Chitinophagales</taxon>
        <taxon>Chitinophagaceae</taxon>
        <taxon>Niastella</taxon>
    </lineage>
</organism>
<dbReference type="Pfam" id="PF00309">
    <property type="entry name" value="Sigma54_AID"/>
    <property type="match status" value="1"/>
</dbReference>
<name>A0A1V9FJB8_9BACT</name>
<keyword evidence="6" id="KW-0731">Sigma factor</keyword>
<dbReference type="PANTHER" id="PTHR32248">
    <property type="entry name" value="RNA POLYMERASE SIGMA-54 FACTOR"/>
    <property type="match status" value="1"/>
</dbReference>
<evidence type="ECO:0000313" key="11">
    <source>
        <dbReference type="EMBL" id="OQP58455.1"/>
    </source>
</evidence>
<dbReference type="RefSeq" id="WP_081165704.1">
    <property type="nucleotide sequence ID" value="NZ_LWBP01000188.1"/>
</dbReference>
<dbReference type="Gene3D" id="1.10.10.1330">
    <property type="entry name" value="RNA polymerase sigma-54 factor, core-binding domain"/>
    <property type="match status" value="1"/>
</dbReference>
<comment type="similarity">
    <text evidence="1">Belongs to the sigma-54 factor family.</text>
</comment>
<keyword evidence="5" id="KW-0805">Transcription regulation</keyword>
<evidence type="ECO:0000256" key="1">
    <source>
        <dbReference type="ARBA" id="ARBA00008798"/>
    </source>
</evidence>
<dbReference type="AlphaFoldDB" id="A0A1V9FJB8"/>
<evidence type="ECO:0000313" key="12">
    <source>
        <dbReference type="Proteomes" id="UP000192276"/>
    </source>
</evidence>
<dbReference type="InterPro" id="IPR038709">
    <property type="entry name" value="RpoN_core-bd_sf"/>
</dbReference>
<evidence type="ECO:0000259" key="9">
    <source>
        <dbReference type="Pfam" id="PF04552"/>
    </source>
</evidence>
<dbReference type="GO" id="GO:0016779">
    <property type="term" value="F:nucleotidyltransferase activity"/>
    <property type="evidence" value="ECO:0007669"/>
    <property type="project" value="UniProtKB-KW"/>
</dbReference>
<comment type="caution">
    <text evidence="11">The sequence shown here is derived from an EMBL/GenBank/DDBJ whole genome shotgun (WGS) entry which is preliminary data.</text>
</comment>